<dbReference type="AlphaFoldDB" id="A0A7W3TGJ5"/>
<dbReference type="InterPro" id="IPR011006">
    <property type="entry name" value="CheY-like_superfamily"/>
</dbReference>
<reference evidence="6" key="1">
    <citation type="submission" date="2019-10" db="EMBL/GenBank/DDBJ databases">
        <title>Streptomyces sp. nov., a novel actinobacterium isolated from alkaline environment.</title>
        <authorList>
            <person name="Golinska P."/>
        </authorList>
    </citation>
    <scope>NUCLEOTIDE SEQUENCE [LARGE SCALE GENOMIC DNA]</scope>
    <source>
        <strain evidence="6">DSM 42118</strain>
    </source>
</reference>
<dbReference type="EMBL" id="VKHT01000881">
    <property type="protein sequence ID" value="MBB0246411.1"/>
    <property type="molecule type" value="Genomic_DNA"/>
</dbReference>
<gene>
    <name evidence="5" type="ORF">FNQ90_20425</name>
</gene>
<evidence type="ECO:0000256" key="2">
    <source>
        <dbReference type="ARBA" id="ARBA00022840"/>
    </source>
</evidence>
<comment type="caution">
    <text evidence="5">The sequence shown here is derived from an EMBL/GenBank/DDBJ whole genome shotgun (WGS) entry which is preliminary data.</text>
</comment>
<dbReference type="PANTHER" id="PTHR43384:SF6">
    <property type="entry name" value="SEPTUM SITE-DETERMINING PROTEIN MIND HOMOLOG, CHLOROPLASTIC"/>
    <property type="match status" value="1"/>
</dbReference>
<organism evidence="5 6">
    <name type="scientific">Streptomyces alkaliphilus</name>
    <dbReference type="NCBI Taxonomy" id="1472722"/>
    <lineage>
        <taxon>Bacteria</taxon>
        <taxon>Bacillati</taxon>
        <taxon>Actinomycetota</taxon>
        <taxon>Actinomycetes</taxon>
        <taxon>Kitasatosporales</taxon>
        <taxon>Streptomycetaceae</taxon>
        <taxon>Streptomyces</taxon>
    </lineage>
</organism>
<sequence length="417" mass="43129">MTMRVLPAAGDPDLARAMITLVGQLPGLEPTRAVPDSVALLDTLGALAAGNPADLPEVVLVHEAIGPMPALELVREVAMRFPAVGVVLATADPTAGLYSAAMDAGARGLTAVPLEREELGARLAAAAQWASGVRGHLGLGAVPLETGPTGRLVTVSGAKGGVGATILACQLALAAHLHGPTPDAPATQSDGRGVALVDLDLLGGDVGSYFDVQFRRSVVDLAGLPDISAQVLAEAVFPHETGLSLLIAPAEGERGEEVTEDSTRRLLNAVRARYDTVIVDCGSHTSPAGATAVEAADTALLVATPDVIAVRAVNRTVRMWDRLHIRKPRELLTVVNRHGRTGPVQPQLISRITGTPVATSVIPAGFRELQDAQDSGRIQDLDPRGAVRRAMWALAAEIGLADAAAVAPPGRRKGKRP</sequence>
<dbReference type="GO" id="GO:0016887">
    <property type="term" value="F:ATP hydrolysis activity"/>
    <property type="evidence" value="ECO:0007669"/>
    <property type="project" value="TreeGrafter"/>
</dbReference>
<dbReference type="PROSITE" id="PS50110">
    <property type="entry name" value="RESPONSE_REGULATORY"/>
    <property type="match status" value="1"/>
</dbReference>
<protein>
    <submittedName>
        <fullName evidence="5">P-loop NTPase</fullName>
    </submittedName>
</protein>
<dbReference type="SUPFAM" id="SSF52172">
    <property type="entry name" value="CheY-like"/>
    <property type="match status" value="1"/>
</dbReference>
<evidence type="ECO:0000256" key="3">
    <source>
        <dbReference type="PROSITE-ProRule" id="PRU00169"/>
    </source>
</evidence>
<name>A0A7W3TGJ5_9ACTN</name>
<evidence type="ECO:0000256" key="1">
    <source>
        <dbReference type="ARBA" id="ARBA00022741"/>
    </source>
</evidence>
<dbReference type="InterPro" id="IPR027417">
    <property type="entry name" value="P-loop_NTPase"/>
</dbReference>
<keyword evidence="6" id="KW-1185">Reference proteome</keyword>
<dbReference type="GO" id="GO:0051782">
    <property type="term" value="P:negative regulation of cell division"/>
    <property type="evidence" value="ECO:0007669"/>
    <property type="project" value="TreeGrafter"/>
</dbReference>
<proteinExistence type="predicted"/>
<dbReference type="RefSeq" id="WP_182607747.1">
    <property type="nucleotide sequence ID" value="NZ_VKHT01000881.1"/>
</dbReference>
<dbReference type="InterPro" id="IPR001789">
    <property type="entry name" value="Sig_transdc_resp-reg_receiver"/>
</dbReference>
<dbReference type="GO" id="GO:0000160">
    <property type="term" value="P:phosphorelay signal transduction system"/>
    <property type="evidence" value="ECO:0007669"/>
    <property type="project" value="InterPro"/>
</dbReference>
<keyword evidence="1" id="KW-0547">Nucleotide-binding</keyword>
<evidence type="ECO:0000313" key="6">
    <source>
        <dbReference type="Proteomes" id="UP000538929"/>
    </source>
</evidence>
<comment type="caution">
    <text evidence="3">Lacks conserved residue(s) required for the propagation of feature annotation.</text>
</comment>
<dbReference type="GO" id="GO:0009898">
    <property type="term" value="C:cytoplasmic side of plasma membrane"/>
    <property type="evidence" value="ECO:0007669"/>
    <property type="project" value="TreeGrafter"/>
</dbReference>
<accession>A0A7W3TGJ5</accession>
<dbReference type="Gene3D" id="3.40.50.2300">
    <property type="match status" value="1"/>
</dbReference>
<dbReference type="GO" id="GO:0005829">
    <property type="term" value="C:cytosol"/>
    <property type="evidence" value="ECO:0007669"/>
    <property type="project" value="TreeGrafter"/>
</dbReference>
<keyword evidence="2" id="KW-0067">ATP-binding</keyword>
<dbReference type="Gene3D" id="3.40.50.300">
    <property type="entry name" value="P-loop containing nucleotide triphosphate hydrolases"/>
    <property type="match status" value="1"/>
</dbReference>
<evidence type="ECO:0000313" key="5">
    <source>
        <dbReference type="EMBL" id="MBB0246411.1"/>
    </source>
</evidence>
<dbReference type="PANTHER" id="PTHR43384">
    <property type="entry name" value="SEPTUM SITE-DETERMINING PROTEIN MIND HOMOLOG, CHLOROPLASTIC-RELATED"/>
    <property type="match status" value="1"/>
</dbReference>
<dbReference type="InterPro" id="IPR050625">
    <property type="entry name" value="ParA/MinD_ATPase"/>
</dbReference>
<feature type="domain" description="Response regulatory" evidence="4">
    <location>
        <begin position="4"/>
        <end position="127"/>
    </location>
</feature>
<evidence type="ECO:0000259" key="4">
    <source>
        <dbReference type="PROSITE" id="PS50110"/>
    </source>
</evidence>
<dbReference type="SUPFAM" id="SSF52540">
    <property type="entry name" value="P-loop containing nucleoside triphosphate hydrolases"/>
    <property type="match status" value="1"/>
</dbReference>
<dbReference type="Proteomes" id="UP000538929">
    <property type="component" value="Unassembled WGS sequence"/>
</dbReference>
<dbReference type="GO" id="GO:0005524">
    <property type="term" value="F:ATP binding"/>
    <property type="evidence" value="ECO:0007669"/>
    <property type="project" value="UniProtKB-KW"/>
</dbReference>